<organism evidence="10 11">
    <name type="scientific">Cognaticolwellia beringensis</name>
    <dbReference type="NCBI Taxonomy" id="1967665"/>
    <lineage>
        <taxon>Bacteria</taxon>
        <taxon>Pseudomonadati</taxon>
        <taxon>Pseudomonadota</taxon>
        <taxon>Gammaproteobacteria</taxon>
        <taxon>Alteromonadales</taxon>
        <taxon>Colwelliaceae</taxon>
        <taxon>Cognaticolwellia</taxon>
    </lineage>
</organism>
<evidence type="ECO:0000256" key="1">
    <source>
        <dbReference type="ARBA" id="ARBA00004651"/>
    </source>
</evidence>
<feature type="transmembrane region" description="Helical" evidence="9">
    <location>
        <begin position="97"/>
        <end position="119"/>
    </location>
</feature>
<feature type="transmembrane region" description="Helical" evidence="9">
    <location>
        <begin position="54"/>
        <end position="85"/>
    </location>
</feature>
<feature type="transmembrane region" description="Helical" evidence="9">
    <location>
        <begin position="131"/>
        <end position="149"/>
    </location>
</feature>
<evidence type="ECO:0000313" key="11">
    <source>
        <dbReference type="Proteomes" id="UP000202259"/>
    </source>
</evidence>
<evidence type="ECO:0000256" key="8">
    <source>
        <dbReference type="PIRNR" id="PIRNR018472"/>
    </source>
</evidence>
<evidence type="ECO:0000256" key="4">
    <source>
        <dbReference type="ARBA" id="ARBA00022692"/>
    </source>
</evidence>
<dbReference type="Pfam" id="PF04093">
    <property type="entry name" value="MreD"/>
    <property type="match status" value="1"/>
</dbReference>
<accession>A0A222G315</accession>
<evidence type="ECO:0000256" key="9">
    <source>
        <dbReference type="SAM" id="Phobius"/>
    </source>
</evidence>
<proteinExistence type="inferred from homology"/>
<evidence type="ECO:0000256" key="7">
    <source>
        <dbReference type="ARBA" id="ARBA00023136"/>
    </source>
</evidence>
<comment type="similarity">
    <text evidence="2 8">Belongs to the MreD family.</text>
</comment>
<evidence type="ECO:0000256" key="5">
    <source>
        <dbReference type="ARBA" id="ARBA00022960"/>
    </source>
</evidence>
<dbReference type="KEGG" id="cber:B5D82_00170"/>
<dbReference type="EMBL" id="CP020465">
    <property type="protein sequence ID" value="ASP46326.1"/>
    <property type="molecule type" value="Genomic_DNA"/>
</dbReference>
<keyword evidence="7 8" id="KW-0472">Membrane</keyword>
<evidence type="ECO:0000313" key="10">
    <source>
        <dbReference type="EMBL" id="ASP46326.1"/>
    </source>
</evidence>
<dbReference type="PIRSF" id="PIRSF018472">
    <property type="entry name" value="MreD_proteobac"/>
    <property type="match status" value="1"/>
</dbReference>
<dbReference type="RefSeq" id="WP_081148221.1">
    <property type="nucleotide sequence ID" value="NZ_CP020465.1"/>
</dbReference>
<evidence type="ECO:0000256" key="6">
    <source>
        <dbReference type="ARBA" id="ARBA00022989"/>
    </source>
</evidence>
<comment type="subcellular location">
    <subcellularLocation>
        <location evidence="8">Cell inner membrane</location>
    </subcellularLocation>
    <subcellularLocation>
        <location evidence="1">Cell membrane</location>
        <topology evidence="1">Multi-pass membrane protein</topology>
    </subcellularLocation>
</comment>
<dbReference type="OrthoDB" id="6647425at2"/>
<evidence type="ECO:0000256" key="2">
    <source>
        <dbReference type="ARBA" id="ARBA00007776"/>
    </source>
</evidence>
<reference evidence="10 11" key="1">
    <citation type="submission" date="2017-08" db="EMBL/GenBank/DDBJ databases">
        <title>Complete genome of Colwellia sp. NB097-1, a psychrophile bacterium ioslated from Bering Sea.</title>
        <authorList>
            <person name="Chen X."/>
        </authorList>
    </citation>
    <scope>NUCLEOTIDE SEQUENCE [LARGE SCALE GENOMIC DNA]</scope>
    <source>
        <strain evidence="10 11">NB097-1</strain>
    </source>
</reference>
<dbReference type="PANTHER" id="PTHR37484:SF1">
    <property type="entry name" value="ROD SHAPE-DETERMINING PROTEIN MRED"/>
    <property type="match status" value="1"/>
</dbReference>
<keyword evidence="6 9" id="KW-1133">Transmembrane helix</keyword>
<keyword evidence="11" id="KW-1185">Reference proteome</keyword>
<dbReference type="GO" id="GO:0005886">
    <property type="term" value="C:plasma membrane"/>
    <property type="evidence" value="ECO:0007669"/>
    <property type="project" value="UniProtKB-SubCell"/>
</dbReference>
<dbReference type="PANTHER" id="PTHR37484">
    <property type="entry name" value="ROD SHAPE-DETERMINING PROTEIN MRED"/>
    <property type="match status" value="1"/>
</dbReference>
<keyword evidence="3 8" id="KW-1003">Cell membrane</keyword>
<keyword evidence="4 9" id="KW-0812">Transmembrane</keyword>
<comment type="function">
    <text evidence="8">Involved in formation of the rod shape of the cell. May also contribute to regulation of formation of penicillin-binding proteins.</text>
</comment>
<dbReference type="AlphaFoldDB" id="A0A222G315"/>
<name>A0A222G315_9GAMM</name>
<evidence type="ECO:0000256" key="3">
    <source>
        <dbReference type="ARBA" id="ARBA00022475"/>
    </source>
</evidence>
<dbReference type="InterPro" id="IPR026034">
    <property type="entry name" value="MreD_proteobac"/>
</dbReference>
<dbReference type="Proteomes" id="UP000202259">
    <property type="component" value="Chromosome"/>
</dbReference>
<keyword evidence="5 8" id="KW-0133">Cell shape</keyword>
<protein>
    <recommendedName>
        <fullName evidence="8">Rod shape-determining protein MreD</fullName>
    </recommendedName>
</protein>
<keyword evidence="8" id="KW-0997">Cell inner membrane</keyword>
<sequence length="159" mass="18154">MTFASRLIILLTFLVALMASIMPLPLSVDAFRPDWVLVVLLYWCLALPSRVNVISAWVLGFILDVLLGSTLGVHAGAMAIAVYIVAGNFQKIRNFSVWQQALIVGVLSALYHLIVFWLQRFLTDAVFLPSYLYPVFTTIILWPWAFLLLRKIRRNFRIK</sequence>
<dbReference type="NCBIfam" id="TIGR03426">
    <property type="entry name" value="shape_MreD"/>
    <property type="match status" value="1"/>
</dbReference>
<dbReference type="GO" id="GO:0008360">
    <property type="term" value="P:regulation of cell shape"/>
    <property type="evidence" value="ECO:0007669"/>
    <property type="project" value="UniProtKB-UniRule"/>
</dbReference>
<dbReference type="InterPro" id="IPR007227">
    <property type="entry name" value="Cell_shape_determining_MreD"/>
</dbReference>
<gene>
    <name evidence="10" type="primary">mreD</name>
    <name evidence="10" type="ORF">B5D82_00170</name>
</gene>